<evidence type="ECO:0000313" key="12">
    <source>
        <dbReference type="EMBL" id="ADL19315.1"/>
    </source>
</evidence>
<feature type="transmembrane region" description="Helical" evidence="10">
    <location>
        <begin position="236"/>
        <end position="262"/>
    </location>
</feature>
<evidence type="ECO:0000256" key="4">
    <source>
        <dbReference type="ARBA" id="ARBA00022692"/>
    </source>
</evidence>
<evidence type="ECO:0000256" key="3">
    <source>
        <dbReference type="ARBA" id="ARBA00022449"/>
    </source>
</evidence>
<dbReference type="Gene3D" id="1.20.1530.20">
    <property type="match status" value="1"/>
</dbReference>
<feature type="transmembrane region" description="Helical" evidence="10">
    <location>
        <begin position="166"/>
        <end position="188"/>
    </location>
</feature>
<protein>
    <submittedName>
        <fullName evidence="12">Sodium/hydrogen exchanger</fullName>
    </submittedName>
</protein>
<evidence type="ECO:0000313" key="13">
    <source>
        <dbReference type="Proteomes" id="UP000000346"/>
    </source>
</evidence>
<dbReference type="eggNOG" id="arCOG01953">
    <property type="taxonomic scope" value="Archaea"/>
</dbReference>
<dbReference type="FunCoup" id="D9Q1X7">
    <property type="interactions" value="32"/>
</dbReference>
<sequence>MLEERGPTSQELGLELLGLSLMILVGKVLGDVTEKYGYGRITGELLGGMIMGPFALGGIINGLLNVKLFYLGSEVLFLSQLSVIFLVFASGLEHGSAPLRRAGAWGALGAIMGALVPFALIVAIRDYLSLNLDVSMIVGSALAPTSLAVVSGSLQSARANGKWADFLLSASAIDDVVSLILLSIAFGVSESHGTTLVGVIKVVAFYSVAWIIIFVTSIKVVPFLTSRVGGQYILEMSLVVLFGIIVIMQALGFSPIIAAFIAGVSLSEFSGSQRLQEFSRSFLLVFGSIFFVVVGAEFDLATMGLTGLLASLIMIAAALIGKLAGVLPFAYAMTRNGKESVLAGTGMEPRGEVGLAIASAALQLGFIDQRCYSALTLSLMLTTILGLIAYSRAIRML</sequence>
<proteinExistence type="predicted"/>
<name>D9Q1X7_ACIS3</name>
<keyword evidence="3" id="KW-0050">Antiport</keyword>
<dbReference type="Proteomes" id="UP000000346">
    <property type="component" value="Chromosome"/>
</dbReference>
<evidence type="ECO:0000259" key="11">
    <source>
        <dbReference type="Pfam" id="PF00999"/>
    </source>
</evidence>
<reference evidence="12 13" key="1">
    <citation type="journal article" date="2010" name="Appl. Environ. Microbiol.">
        <title>The genome sequence of the crenarchaeon Acidilobus saccharovorans supports a new order, Acidilobales, and suggests an important ecological role in terrestrial acidic hot springs.</title>
        <authorList>
            <person name="Mardanov A.V."/>
            <person name="Svetlitchnyi V.A."/>
            <person name="Beletsky A.V."/>
            <person name="Prokofeva M.I."/>
            <person name="Bonch-Osmolovskaya E.A."/>
            <person name="Ravin N.V."/>
            <person name="Skryabin K.G."/>
        </authorList>
    </citation>
    <scope>NUCLEOTIDE SEQUENCE [LARGE SCALE GENOMIC DNA]</scope>
    <source>
        <strain evidence="13">DSM 16705 / JCM 18335 / VKM B-2471 / 345-15</strain>
    </source>
</reference>
<evidence type="ECO:0000256" key="10">
    <source>
        <dbReference type="SAM" id="Phobius"/>
    </source>
</evidence>
<evidence type="ECO:0000256" key="1">
    <source>
        <dbReference type="ARBA" id="ARBA00004141"/>
    </source>
</evidence>
<feature type="transmembrane region" description="Helical" evidence="10">
    <location>
        <begin position="104"/>
        <end position="124"/>
    </location>
</feature>
<comment type="subcellular location">
    <subcellularLocation>
        <location evidence="1">Membrane</location>
        <topology evidence="1">Multi-pass membrane protein</topology>
    </subcellularLocation>
</comment>
<keyword evidence="4 10" id="KW-0812">Transmembrane</keyword>
<dbReference type="STRING" id="666510.ASAC_0909"/>
<evidence type="ECO:0000256" key="2">
    <source>
        <dbReference type="ARBA" id="ARBA00022448"/>
    </source>
</evidence>
<feature type="transmembrane region" description="Helical" evidence="10">
    <location>
        <begin position="70"/>
        <end position="92"/>
    </location>
</feature>
<keyword evidence="7" id="KW-0406">Ion transport</keyword>
<feature type="transmembrane region" description="Helical" evidence="10">
    <location>
        <begin position="203"/>
        <end position="224"/>
    </location>
</feature>
<dbReference type="GO" id="GO:0015297">
    <property type="term" value="F:antiporter activity"/>
    <property type="evidence" value="ECO:0007669"/>
    <property type="project" value="UniProtKB-KW"/>
</dbReference>
<evidence type="ECO:0000256" key="8">
    <source>
        <dbReference type="ARBA" id="ARBA00023136"/>
    </source>
</evidence>
<dbReference type="KEGG" id="asc:ASAC_0909"/>
<dbReference type="GO" id="GO:0006814">
    <property type="term" value="P:sodium ion transport"/>
    <property type="evidence" value="ECO:0007669"/>
    <property type="project" value="UniProtKB-KW"/>
</dbReference>
<dbReference type="GO" id="GO:0016020">
    <property type="term" value="C:membrane"/>
    <property type="evidence" value="ECO:0007669"/>
    <property type="project" value="UniProtKB-SubCell"/>
</dbReference>
<dbReference type="PANTHER" id="PTHR43562:SF3">
    <property type="entry name" value="SODIUM ION_PROTON EXCHANGER (EUROFUNG)"/>
    <property type="match status" value="1"/>
</dbReference>
<evidence type="ECO:0000256" key="9">
    <source>
        <dbReference type="ARBA" id="ARBA00023201"/>
    </source>
</evidence>
<feature type="domain" description="Cation/H+ exchanger transmembrane" evidence="11">
    <location>
        <begin position="24"/>
        <end position="385"/>
    </location>
</feature>
<organism evidence="12 13">
    <name type="scientific">Acidilobus saccharovorans (strain DSM 16705 / JCM 18335 / VKM B-2471 / 345-15)</name>
    <dbReference type="NCBI Taxonomy" id="666510"/>
    <lineage>
        <taxon>Archaea</taxon>
        <taxon>Thermoproteota</taxon>
        <taxon>Thermoprotei</taxon>
        <taxon>Acidilobales</taxon>
        <taxon>Acidilobaceae</taxon>
        <taxon>Acidilobus</taxon>
    </lineage>
</organism>
<feature type="transmembrane region" description="Helical" evidence="10">
    <location>
        <begin position="136"/>
        <end position="154"/>
    </location>
</feature>
<dbReference type="InParanoid" id="D9Q1X7"/>
<dbReference type="InterPro" id="IPR038770">
    <property type="entry name" value="Na+/solute_symporter_sf"/>
</dbReference>
<feature type="transmembrane region" description="Helical" evidence="10">
    <location>
        <begin position="282"/>
        <end position="301"/>
    </location>
</feature>
<feature type="transmembrane region" description="Helical" evidence="10">
    <location>
        <begin position="45"/>
        <end position="64"/>
    </location>
</feature>
<dbReference type="AlphaFoldDB" id="D9Q1X7"/>
<keyword evidence="13" id="KW-1185">Reference proteome</keyword>
<keyword evidence="2" id="KW-0813">Transport</keyword>
<keyword evidence="6" id="KW-0915">Sodium</keyword>
<feature type="transmembrane region" description="Helical" evidence="10">
    <location>
        <begin position="12"/>
        <end position="33"/>
    </location>
</feature>
<keyword evidence="5 10" id="KW-1133">Transmembrane helix</keyword>
<accession>D9Q1X7</accession>
<evidence type="ECO:0000256" key="7">
    <source>
        <dbReference type="ARBA" id="ARBA00023065"/>
    </source>
</evidence>
<dbReference type="InterPro" id="IPR006153">
    <property type="entry name" value="Cation/H_exchanger_TM"/>
</dbReference>
<evidence type="ECO:0000256" key="6">
    <source>
        <dbReference type="ARBA" id="ARBA00023053"/>
    </source>
</evidence>
<dbReference type="Pfam" id="PF00999">
    <property type="entry name" value="Na_H_Exchanger"/>
    <property type="match status" value="1"/>
</dbReference>
<dbReference type="PANTHER" id="PTHR43562">
    <property type="entry name" value="NAPA-TYPE SODIUM/HYDROGEN ANTIPORTER"/>
    <property type="match status" value="1"/>
</dbReference>
<feature type="transmembrane region" description="Helical" evidence="10">
    <location>
        <begin position="308"/>
        <end position="331"/>
    </location>
</feature>
<keyword evidence="9" id="KW-0739">Sodium transport</keyword>
<evidence type="ECO:0000256" key="5">
    <source>
        <dbReference type="ARBA" id="ARBA00022989"/>
    </source>
</evidence>
<keyword evidence="8 10" id="KW-0472">Membrane</keyword>
<gene>
    <name evidence="12" type="ordered locus">ASAC_0909</name>
</gene>
<dbReference type="EMBL" id="CP001742">
    <property type="protein sequence ID" value="ADL19315.1"/>
    <property type="molecule type" value="Genomic_DNA"/>
</dbReference>
<feature type="transmembrane region" description="Helical" evidence="10">
    <location>
        <begin position="372"/>
        <end position="390"/>
    </location>
</feature>
<dbReference type="GO" id="GO:1902600">
    <property type="term" value="P:proton transmembrane transport"/>
    <property type="evidence" value="ECO:0007669"/>
    <property type="project" value="InterPro"/>
</dbReference>
<dbReference type="HOGENOM" id="CLU_005126_7_1_2"/>